<sequence length="163" mass="16433">MEGRLPVRLREPGASGVNARAAVLLAMLSAPAGPAAAQDAGLADPLRRHAQCADAGGDSAVCAGILAGHRLDIAEDLRGLTACRAALAAGLEAQAAALAARLRALGAGPTATGLRAGADRTAARFCSAPSGRPAGHAARCALMRAHLEVCHLRRALIETEHET</sequence>
<evidence type="ECO:0000313" key="1">
    <source>
        <dbReference type="EMBL" id="MSU88339.1"/>
    </source>
</evidence>
<dbReference type="EMBL" id="WIND01000001">
    <property type="protein sequence ID" value="MSU88339.1"/>
    <property type="molecule type" value="Genomic_DNA"/>
</dbReference>
<comment type="caution">
    <text evidence="1">The sequence shown here is derived from an EMBL/GenBank/DDBJ whole genome shotgun (WGS) entry which is preliminary data.</text>
</comment>
<dbReference type="AlphaFoldDB" id="A0A6L5YWM2"/>
<keyword evidence="2" id="KW-1185">Reference proteome</keyword>
<proteinExistence type="predicted"/>
<organism evidence="1 2">
    <name type="scientific">Halovulum marinum</name>
    <dbReference type="NCBI Taxonomy" id="2662447"/>
    <lineage>
        <taxon>Bacteria</taxon>
        <taxon>Pseudomonadati</taxon>
        <taxon>Pseudomonadota</taxon>
        <taxon>Alphaproteobacteria</taxon>
        <taxon>Rhodobacterales</taxon>
        <taxon>Paracoccaceae</taxon>
        <taxon>Halovulum</taxon>
    </lineage>
</organism>
<evidence type="ECO:0000313" key="2">
    <source>
        <dbReference type="Proteomes" id="UP000474957"/>
    </source>
</evidence>
<gene>
    <name evidence="1" type="ORF">GE300_01750</name>
</gene>
<reference evidence="1 2" key="1">
    <citation type="submission" date="2019-10" db="EMBL/GenBank/DDBJ databases">
        <title>Cognatihalovulum marinum gen. nov. sp. nov., a new member of the family Rhodobacteraceae isolated from deep seawater of the Northwest Indian Ocean.</title>
        <authorList>
            <person name="Ruan C."/>
            <person name="Wang J."/>
            <person name="Zheng X."/>
            <person name="Song L."/>
            <person name="Zhu Y."/>
            <person name="Huang Y."/>
            <person name="Lu Z."/>
            <person name="Du W."/>
            <person name="Huang L."/>
            <person name="Dai X."/>
        </authorList>
    </citation>
    <scope>NUCLEOTIDE SEQUENCE [LARGE SCALE GENOMIC DNA]</scope>
    <source>
        <strain evidence="1 2">2CG4</strain>
    </source>
</reference>
<name>A0A6L5YWM2_9RHOB</name>
<dbReference type="Proteomes" id="UP000474957">
    <property type="component" value="Unassembled WGS sequence"/>
</dbReference>
<accession>A0A6L5YWM2</accession>
<protein>
    <submittedName>
        <fullName evidence="1">Uncharacterized protein</fullName>
    </submittedName>
</protein>